<dbReference type="GO" id="GO:0006310">
    <property type="term" value="P:DNA recombination"/>
    <property type="evidence" value="ECO:0007669"/>
    <property type="project" value="UniProtKB-KW"/>
</dbReference>
<evidence type="ECO:0000256" key="8">
    <source>
        <dbReference type="ARBA" id="ARBA00038613"/>
    </source>
</evidence>
<dbReference type="GO" id="GO:0005737">
    <property type="term" value="C:cytoplasm"/>
    <property type="evidence" value="ECO:0007669"/>
    <property type="project" value="UniProtKB-SubCell"/>
</dbReference>
<feature type="domain" description="Core-binding (CB)" evidence="11">
    <location>
        <begin position="136"/>
        <end position="226"/>
    </location>
</feature>
<evidence type="ECO:0000256" key="9">
    <source>
        <dbReference type="PROSITE-ProRule" id="PRU01248"/>
    </source>
</evidence>
<proteinExistence type="inferred from homology"/>
<dbReference type="PROSITE" id="PS51900">
    <property type="entry name" value="CB"/>
    <property type="match status" value="1"/>
</dbReference>
<evidence type="ECO:0000313" key="12">
    <source>
        <dbReference type="EMBL" id="ADH87097.1"/>
    </source>
</evidence>
<dbReference type="PANTHER" id="PTHR30349">
    <property type="entry name" value="PHAGE INTEGRASE-RELATED"/>
    <property type="match status" value="1"/>
</dbReference>
<dbReference type="InterPro" id="IPR010998">
    <property type="entry name" value="Integrase_recombinase_N"/>
</dbReference>
<dbReference type="GO" id="GO:0003677">
    <property type="term" value="F:DNA binding"/>
    <property type="evidence" value="ECO:0007669"/>
    <property type="project" value="UniProtKB-UniRule"/>
</dbReference>
<accession>D6Z064</accession>
<dbReference type="InterPro" id="IPR002104">
    <property type="entry name" value="Integrase_catalytic"/>
</dbReference>
<dbReference type="FunFam" id="1.10.443.10:FF:000007">
    <property type="entry name" value="Tyrosine recombinase XerC"/>
    <property type="match status" value="1"/>
</dbReference>
<keyword evidence="5 9" id="KW-0238">DNA-binding</keyword>
<keyword evidence="13" id="KW-1185">Reference proteome</keyword>
<dbReference type="NCBIfam" id="TIGR02249">
    <property type="entry name" value="integrase_gron"/>
    <property type="match status" value="1"/>
</dbReference>
<evidence type="ECO:0000256" key="6">
    <source>
        <dbReference type="ARBA" id="ARBA00023172"/>
    </source>
</evidence>
<dbReference type="InterPro" id="IPR013762">
    <property type="entry name" value="Integrase-like_cat_sf"/>
</dbReference>
<dbReference type="InterPro" id="IPR004107">
    <property type="entry name" value="Integrase_SAM-like_N"/>
</dbReference>
<dbReference type="InterPro" id="IPR044068">
    <property type="entry name" value="CB"/>
</dbReference>
<dbReference type="OrthoDB" id="9801717at2"/>
<keyword evidence="6" id="KW-0233">DNA recombination</keyword>
<evidence type="ECO:0000313" key="13">
    <source>
        <dbReference type="Proteomes" id="UP000001508"/>
    </source>
</evidence>
<dbReference type="InterPro" id="IPR011946">
    <property type="entry name" value="Integrase_integron-type"/>
</dbReference>
<dbReference type="Gene3D" id="1.10.443.10">
    <property type="entry name" value="Intergrase catalytic core"/>
    <property type="match status" value="1"/>
</dbReference>
<evidence type="ECO:0000256" key="7">
    <source>
        <dbReference type="ARBA" id="ARBA00037721"/>
    </source>
</evidence>
<dbReference type="PROSITE" id="PS51898">
    <property type="entry name" value="TYR_RECOMBINASE"/>
    <property type="match status" value="1"/>
</dbReference>
<evidence type="ECO:0000259" key="10">
    <source>
        <dbReference type="PROSITE" id="PS51898"/>
    </source>
</evidence>
<evidence type="ECO:0000256" key="5">
    <source>
        <dbReference type="ARBA" id="ARBA00023125"/>
    </source>
</evidence>
<evidence type="ECO:0000256" key="3">
    <source>
        <dbReference type="ARBA" id="ARBA00022490"/>
    </source>
</evidence>
<dbReference type="Pfam" id="PF00589">
    <property type="entry name" value="Phage_integrase"/>
    <property type="match status" value="1"/>
</dbReference>
<dbReference type="GO" id="GO:0015074">
    <property type="term" value="P:DNA integration"/>
    <property type="evidence" value="ECO:0007669"/>
    <property type="project" value="UniProtKB-KW"/>
</dbReference>
<dbReference type="RefSeq" id="WP_013164609.1">
    <property type="nucleotide sequence ID" value="NC_014216.1"/>
</dbReference>
<protein>
    <submittedName>
        <fullName evidence="12">Integron integrase</fullName>
    </submittedName>
</protein>
<organism evidence="12 13">
    <name type="scientific">Desulfurivibrio alkaliphilus (strain DSM 19089 / UNIQEM U267 / AHT2)</name>
    <dbReference type="NCBI Taxonomy" id="589865"/>
    <lineage>
        <taxon>Bacteria</taxon>
        <taxon>Pseudomonadati</taxon>
        <taxon>Thermodesulfobacteriota</taxon>
        <taxon>Desulfobulbia</taxon>
        <taxon>Desulfobulbales</taxon>
        <taxon>Desulfobulbaceae</taxon>
        <taxon>Desulfurivibrio</taxon>
    </lineage>
</organism>
<dbReference type="AlphaFoldDB" id="D6Z064"/>
<dbReference type="Proteomes" id="UP000001508">
    <property type="component" value="Chromosome"/>
</dbReference>
<keyword evidence="3" id="KW-0963">Cytoplasm</keyword>
<comment type="subcellular location">
    <subcellularLocation>
        <location evidence="1">Cytoplasm</location>
    </subcellularLocation>
</comment>
<comment type="similarity">
    <text evidence="2">Belongs to the 'phage' integrase family.</text>
</comment>
<sequence>MPSTKSTPNKKVEIFWDRYLGLLNKRGVKPKVARWYVRRAEAFVKSLDGRKLRELGATEVNRYLEDLGRKDRIEGWQFRQAVDAIQNLLQIAGASCEKEVNWEYWRNSAQELAADHPSVAREQGVLPSTTPLGQAPLLDAVRGRHEKLLDELVLAIRRRRYAIRTEQAYLGWACRYLRFLGEREPAVAGEADIALFLQKLAVEGRVAASTQNQALNALVFFYREAVGREVGELGDFVRAKQPRRLPVVLSRSETVRLLEALREISALHHLMASLLYGTGLRLMECVRLRVQDVDFDLGQIMVRDGKGQKDRVVPLPQGVQEPLRDHLAEVRRLHEEDLAQGLGEVYLPEALGRKYPNAAREWGWQFVFPSGRLSTDPRSGVVRRHHIHENGLQKSIKKATLAAGLTKRVNCHALRHSFATHLLAAGYDIRTVQELLGHADVSTTMIYTHVLNRGGQGVVSPLDVL</sequence>
<dbReference type="InParanoid" id="D6Z064"/>
<dbReference type="KEGG" id="dak:DaAHT2_2432"/>
<evidence type="ECO:0000256" key="1">
    <source>
        <dbReference type="ARBA" id="ARBA00004496"/>
    </source>
</evidence>
<dbReference type="CDD" id="cd01193">
    <property type="entry name" value="INT_IntI_C"/>
    <property type="match status" value="1"/>
</dbReference>
<dbReference type="PANTHER" id="PTHR30349:SF64">
    <property type="entry name" value="PROPHAGE INTEGRASE INTD-RELATED"/>
    <property type="match status" value="1"/>
</dbReference>
<evidence type="ECO:0000256" key="2">
    <source>
        <dbReference type="ARBA" id="ARBA00008857"/>
    </source>
</evidence>
<dbReference type="HOGENOM" id="CLU_027562_37_0_7"/>
<keyword evidence="4" id="KW-0229">DNA integration</keyword>
<comment type="function">
    <text evidence="7">Site-specific tyrosine recombinase, which acts by catalyzing the cutting and rejoining of the recombining DNA molecules. The XerC-XerD complex is essential to convert dimers of the bacterial chromosome into monomers to permit their segregation at cell division. It also contributes to the segregational stability of plasmids.</text>
</comment>
<gene>
    <name evidence="12" type="ordered locus">DaAHT2_2432</name>
</gene>
<dbReference type="eggNOG" id="COG4974">
    <property type="taxonomic scope" value="Bacteria"/>
</dbReference>
<dbReference type="SUPFAM" id="SSF56349">
    <property type="entry name" value="DNA breaking-rejoining enzymes"/>
    <property type="match status" value="1"/>
</dbReference>
<dbReference type="Gene3D" id="1.10.150.130">
    <property type="match status" value="2"/>
</dbReference>
<feature type="domain" description="Tyr recombinase" evidence="10">
    <location>
        <begin position="244"/>
        <end position="460"/>
    </location>
</feature>
<evidence type="ECO:0000259" key="11">
    <source>
        <dbReference type="PROSITE" id="PS51900"/>
    </source>
</evidence>
<name>D6Z064_DESAT</name>
<comment type="subunit">
    <text evidence="8">Forms a cyclic heterotetrameric complex composed of two molecules of XerC and two molecules of XerD.</text>
</comment>
<dbReference type="STRING" id="589865.DaAHT2_2432"/>
<dbReference type="EMBL" id="CP001940">
    <property type="protein sequence ID" value="ADH87097.1"/>
    <property type="molecule type" value="Genomic_DNA"/>
</dbReference>
<evidence type="ECO:0000256" key="4">
    <source>
        <dbReference type="ARBA" id="ARBA00022908"/>
    </source>
</evidence>
<dbReference type="InterPro" id="IPR011010">
    <property type="entry name" value="DNA_brk_join_enz"/>
</dbReference>
<dbReference type="Pfam" id="PF13495">
    <property type="entry name" value="Phage_int_SAM_4"/>
    <property type="match status" value="1"/>
</dbReference>
<dbReference type="InterPro" id="IPR050090">
    <property type="entry name" value="Tyrosine_recombinase_XerCD"/>
</dbReference>
<reference evidence="13" key="1">
    <citation type="submission" date="2010-02" db="EMBL/GenBank/DDBJ databases">
        <title>Complete sequence of Desulfurivibrio alkaliphilus AHT2.</title>
        <authorList>
            <consortium name="US DOE Joint Genome Institute"/>
            <person name="Pitluck S."/>
            <person name="Chertkov O."/>
            <person name="Detter J.C."/>
            <person name="Han C."/>
            <person name="Tapia R."/>
            <person name="Larimer F."/>
            <person name="Land M."/>
            <person name="Hauser L."/>
            <person name="Kyrpides N."/>
            <person name="Mikhailova N."/>
            <person name="Sorokin D.Y."/>
            <person name="Muyzer G."/>
            <person name="Woyke T."/>
        </authorList>
    </citation>
    <scope>NUCLEOTIDE SEQUENCE [LARGE SCALE GENOMIC DNA]</scope>
    <source>
        <strain evidence="13">DSM 19089 / UNIQEM U267 / AHT2</strain>
    </source>
</reference>